<dbReference type="EMBL" id="SOEO01000002">
    <property type="protein sequence ID" value="TDX84757.1"/>
    <property type="molecule type" value="Genomic_DNA"/>
</dbReference>
<dbReference type="CDD" id="cd15482">
    <property type="entry name" value="Sialidase_non-viral"/>
    <property type="match status" value="1"/>
</dbReference>
<proteinExistence type="predicted"/>
<evidence type="ECO:0000256" key="1">
    <source>
        <dbReference type="ARBA" id="ARBA00022729"/>
    </source>
</evidence>
<dbReference type="SUPFAM" id="SSF110296">
    <property type="entry name" value="Oligoxyloglucan reducing end-specific cellobiohydrolase"/>
    <property type="match status" value="1"/>
</dbReference>
<dbReference type="InterPro" id="IPR026444">
    <property type="entry name" value="Secre_tail"/>
</dbReference>
<dbReference type="AlphaFoldDB" id="A0A4R8I6Z6"/>
<evidence type="ECO:0000313" key="5">
    <source>
        <dbReference type="Proteomes" id="UP000295313"/>
    </source>
</evidence>
<dbReference type="Pfam" id="PF18962">
    <property type="entry name" value="Por_Secre_tail"/>
    <property type="match status" value="1"/>
</dbReference>
<evidence type="ECO:0000256" key="2">
    <source>
        <dbReference type="SAM" id="SignalP"/>
    </source>
</evidence>
<feature type="chain" id="PRO_5020756858" evidence="2">
    <location>
        <begin position="20"/>
        <end position="445"/>
    </location>
</feature>
<dbReference type="NCBIfam" id="TIGR04183">
    <property type="entry name" value="Por_Secre_tail"/>
    <property type="match status" value="1"/>
</dbReference>
<evidence type="ECO:0000313" key="4">
    <source>
        <dbReference type="EMBL" id="TDX84757.1"/>
    </source>
</evidence>
<feature type="domain" description="Secretion system C-terminal sorting" evidence="3">
    <location>
        <begin position="375"/>
        <end position="443"/>
    </location>
</feature>
<gene>
    <name evidence="4" type="ORF">B0I22_2389</name>
</gene>
<sequence length="445" mass="47610">MKKILFSCAAMFFATNAYSQFWTNQFTGFADDSRGILGIHAKDTNNVWAYAFDGVAGADIQEFTKTTDGGAQWTAGIIDLGDPSLNIQSIVGADANTAWVMASREADGTGGVFKTSDGGDFWDFQIGGTTPDESWNNWVHFYDTNNGVFMSDPVGGYFELYTTSDGGANWTRVPSANIPAPLNSEYGYTGGYTYVGDAVFFYTNRGRILKSTDKGLTWSVILPTGYVTDFGTTANSGLMSFSDANKGIVFRKSANSAGTPTALNVYRTTNGGSTWETVNVSGINVQSNITSISYVPGTNTIIAAAVTQAAPGSYISKDNGSTWTQLDAVQHTSIKCIGDVCYSGGYSDISTNSGMFKSTESLAVNDIADKNSVSVFPNPATDYFKINVKGYDDAKVKVSITDVSGKLVKSFSSQDSYNVSDLTKGVYIITVTDGTKSEAKKIIKK</sequence>
<comment type="caution">
    <text evidence="4">The sequence shown here is derived from an EMBL/GenBank/DDBJ whole genome shotgun (WGS) entry which is preliminary data.</text>
</comment>
<dbReference type="InterPro" id="IPR015943">
    <property type="entry name" value="WD40/YVTN_repeat-like_dom_sf"/>
</dbReference>
<protein>
    <submittedName>
        <fullName evidence="4">Putative secreted protein (Por secretion system target)</fullName>
    </submittedName>
</protein>
<keyword evidence="1 2" id="KW-0732">Signal</keyword>
<reference evidence="4 5" key="1">
    <citation type="submission" date="2019-03" db="EMBL/GenBank/DDBJ databases">
        <title>Genomic Encyclopedia of Type Strains, Phase III (KMG-III): the genomes of soil and plant-associated and newly described type strains.</title>
        <authorList>
            <person name="Whitman W."/>
        </authorList>
    </citation>
    <scope>NUCLEOTIDE SEQUENCE [LARGE SCALE GENOMIC DNA]</scope>
    <source>
        <strain evidence="4 5">CGMCC 1.12802</strain>
    </source>
</reference>
<dbReference type="PANTHER" id="PTHR47199">
    <property type="entry name" value="PHOTOSYSTEM II STABILITY/ASSEMBLY FACTOR HCF136, CHLOROPLASTIC"/>
    <property type="match status" value="1"/>
</dbReference>
<dbReference type="PANTHER" id="PTHR47199:SF2">
    <property type="entry name" value="PHOTOSYSTEM II STABILITY_ASSEMBLY FACTOR HCF136, CHLOROPLASTIC"/>
    <property type="match status" value="1"/>
</dbReference>
<dbReference type="RefSeq" id="WP_133944856.1">
    <property type="nucleotide sequence ID" value="NZ_SOEO01000002.1"/>
</dbReference>
<feature type="signal peptide" evidence="2">
    <location>
        <begin position="1"/>
        <end position="19"/>
    </location>
</feature>
<organism evidence="4 5">
    <name type="scientific">Epilithonimonas xixisoli</name>
    <dbReference type="NCBI Taxonomy" id="1476462"/>
    <lineage>
        <taxon>Bacteria</taxon>
        <taxon>Pseudomonadati</taxon>
        <taxon>Bacteroidota</taxon>
        <taxon>Flavobacteriia</taxon>
        <taxon>Flavobacteriales</taxon>
        <taxon>Weeksellaceae</taxon>
        <taxon>Chryseobacterium group</taxon>
        <taxon>Epilithonimonas</taxon>
    </lineage>
</organism>
<keyword evidence="5" id="KW-1185">Reference proteome</keyword>
<dbReference type="OrthoDB" id="610388at2"/>
<name>A0A4R8I6Z6_9FLAO</name>
<evidence type="ECO:0000259" key="3">
    <source>
        <dbReference type="Pfam" id="PF18962"/>
    </source>
</evidence>
<dbReference type="Gene3D" id="2.130.10.10">
    <property type="entry name" value="YVTN repeat-like/Quinoprotein amine dehydrogenase"/>
    <property type="match status" value="2"/>
</dbReference>
<dbReference type="Proteomes" id="UP000295313">
    <property type="component" value="Unassembled WGS sequence"/>
</dbReference>
<accession>A0A4R8I6Z6</accession>